<dbReference type="SUPFAM" id="SSF53756">
    <property type="entry name" value="UDP-Glycosyltransferase/glycogen phosphorylase"/>
    <property type="match status" value="1"/>
</dbReference>
<proteinExistence type="predicted"/>
<accession>A0ABU3T0D4</accession>
<organism evidence="1 2">
    <name type="scientific">Paraglaciecola aquimarina</name>
    <dbReference type="NCBI Taxonomy" id="1235557"/>
    <lineage>
        <taxon>Bacteria</taxon>
        <taxon>Pseudomonadati</taxon>
        <taxon>Pseudomonadota</taxon>
        <taxon>Gammaproteobacteria</taxon>
        <taxon>Alteromonadales</taxon>
        <taxon>Alteromonadaceae</taxon>
        <taxon>Paraglaciecola</taxon>
    </lineage>
</organism>
<gene>
    <name evidence="1" type="ORF">RS130_19180</name>
</gene>
<name>A0ABU3T0D4_9ALTE</name>
<keyword evidence="2" id="KW-1185">Reference proteome</keyword>
<dbReference type="RefSeq" id="WP_316027247.1">
    <property type="nucleotide sequence ID" value="NZ_JAWDIO010000002.1"/>
</dbReference>
<protein>
    <submittedName>
        <fullName evidence="1">Uncharacterized protein</fullName>
    </submittedName>
</protein>
<reference evidence="1 2" key="1">
    <citation type="submission" date="2023-10" db="EMBL/GenBank/DDBJ databases">
        <title>Glaciecola aquimarina strain GGW-M5 nov., isolated from a coastal seawater.</title>
        <authorList>
            <person name="Bayburt H."/>
            <person name="Kim J.M."/>
            <person name="Choi B.J."/>
            <person name="Jeon C.O."/>
        </authorList>
    </citation>
    <scope>NUCLEOTIDE SEQUENCE [LARGE SCALE GENOMIC DNA]</scope>
    <source>
        <strain evidence="1 2">KCTC 32108</strain>
    </source>
</reference>
<dbReference type="EMBL" id="JAWDIO010000002">
    <property type="protein sequence ID" value="MDU0355721.1"/>
    <property type="molecule type" value="Genomic_DNA"/>
</dbReference>
<comment type="caution">
    <text evidence="1">The sequence shown here is derived from an EMBL/GenBank/DDBJ whole genome shotgun (WGS) entry which is preliminary data.</text>
</comment>
<sequence length="273" mass="30565">MAENIIGQEYSQIVNLDTAFMPCFLSRFLKDAAEPLVGNFISLSIAELLDKVQDQSLEPEYVNVPSAFLDSTFIGMRQWLTPWWHSSVLPDGGYPEFYLKHCCGFDIAELQQNVQISADKRLAKKAKSSQVIGLCLTHSEDGYIYPHTAELKKLLQQQGYEVWVRADSHDNPVTLLKMMSASDLVVCKSSGDRWYAQAVNCPVLLITATAEPAVLMPDFATEQRAPCPKHALQYSDMINEKLPCDCDKAEDLTESIVSIFEHLAEEAESENHG</sequence>
<evidence type="ECO:0000313" key="1">
    <source>
        <dbReference type="EMBL" id="MDU0355721.1"/>
    </source>
</evidence>
<dbReference type="Proteomes" id="UP001247805">
    <property type="component" value="Unassembled WGS sequence"/>
</dbReference>
<evidence type="ECO:0000313" key="2">
    <source>
        <dbReference type="Proteomes" id="UP001247805"/>
    </source>
</evidence>